<dbReference type="SUPFAM" id="SSF56349">
    <property type="entry name" value="DNA breaking-rejoining enzymes"/>
    <property type="match status" value="1"/>
</dbReference>
<evidence type="ECO:0000259" key="5">
    <source>
        <dbReference type="PROSITE" id="PS51898"/>
    </source>
</evidence>
<dbReference type="InterPro" id="IPR011010">
    <property type="entry name" value="DNA_brk_join_enz"/>
</dbReference>
<dbReference type="AlphaFoldDB" id="A0A9D1D6E1"/>
<protein>
    <submittedName>
        <fullName evidence="6">Tyrosine-type recombinase/integrase</fullName>
    </submittedName>
</protein>
<evidence type="ECO:0000256" key="1">
    <source>
        <dbReference type="ARBA" id="ARBA00008857"/>
    </source>
</evidence>
<accession>A0A9D1D6E1</accession>
<dbReference type="InterPro" id="IPR013762">
    <property type="entry name" value="Integrase-like_cat_sf"/>
</dbReference>
<dbReference type="GO" id="GO:0015074">
    <property type="term" value="P:DNA integration"/>
    <property type="evidence" value="ECO:0007669"/>
    <property type="project" value="InterPro"/>
</dbReference>
<evidence type="ECO:0000313" key="7">
    <source>
        <dbReference type="Proteomes" id="UP000824250"/>
    </source>
</evidence>
<keyword evidence="3" id="KW-0233">DNA recombination</keyword>
<comment type="caution">
    <text evidence="6">The sequence shown here is derived from an EMBL/GenBank/DDBJ whole genome shotgun (WGS) entry which is preliminary data.</text>
</comment>
<evidence type="ECO:0000256" key="2">
    <source>
        <dbReference type="ARBA" id="ARBA00023125"/>
    </source>
</evidence>
<reference evidence="6" key="2">
    <citation type="journal article" date="2021" name="PeerJ">
        <title>Extensive microbial diversity within the chicken gut microbiome revealed by metagenomics and culture.</title>
        <authorList>
            <person name="Gilroy R."/>
            <person name="Ravi A."/>
            <person name="Getino M."/>
            <person name="Pursley I."/>
            <person name="Horton D.L."/>
            <person name="Alikhan N.F."/>
            <person name="Baker D."/>
            <person name="Gharbi K."/>
            <person name="Hall N."/>
            <person name="Watson M."/>
            <person name="Adriaenssens E.M."/>
            <person name="Foster-Nyarko E."/>
            <person name="Jarju S."/>
            <person name="Secka A."/>
            <person name="Antonio M."/>
            <person name="Oren A."/>
            <person name="Chaudhuri R.R."/>
            <person name="La Ragione R."/>
            <person name="Hildebrand F."/>
            <person name="Pallen M.J."/>
        </authorList>
    </citation>
    <scope>NUCLEOTIDE SEQUENCE</scope>
    <source>
        <strain evidence="6">CHK180-2868</strain>
    </source>
</reference>
<gene>
    <name evidence="6" type="ORF">IAB28_06160</name>
</gene>
<dbReference type="GO" id="GO:0006310">
    <property type="term" value="P:DNA recombination"/>
    <property type="evidence" value="ECO:0007669"/>
    <property type="project" value="UniProtKB-KW"/>
</dbReference>
<dbReference type="PANTHER" id="PTHR30349">
    <property type="entry name" value="PHAGE INTEGRASE-RELATED"/>
    <property type="match status" value="1"/>
</dbReference>
<feature type="region of interest" description="Disordered" evidence="4">
    <location>
        <begin position="383"/>
        <end position="413"/>
    </location>
</feature>
<feature type="domain" description="Tyr recombinase" evidence="5">
    <location>
        <begin position="314"/>
        <end position="536"/>
    </location>
</feature>
<evidence type="ECO:0000256" key="3">
    <source>
        <dbReference type="ARBA" id="ARBA00023172"/>
    </source>
</evidence>
<keyword evidence="2" id="KW-0238">DNA-binding</keyword>
<dbReference type="EMBL" id="DVGC01000032">
    <property type="protein sequence ID" value="HIR05534.1"/>
    <property type="molecule type" value="Genomic_DNA"/>
</dbReference>
<comment type="similarity">
    <text evidence="1">Belongs to the 'phage' integrase family.</text>
</comment>
<dbReference type="Proteomes" id="UP000824250">
    <property type="component" value="Unassembled WGS sequence"/>
</dbReference>
<dbReference type="PROSITE" id="PS51898">
    <property type="entry name" value="TYR_RECOMBINASE"/>
    <property type="match status" value="1"/>
</dbReference>
<organism evidence="6 7">
    <name type="scientific">Candidatus Copromonas faecavium</name>
    <name type="common">nom. illeg.</name>
    <dbReference type="NCBI Taxonomy" id="2840740"/>
    <lineage>
        <taxon>Bacteria</taxon>
        <taxon>Bacillati</taxon>
        <taxon>Bacillota</taxon>
        <taxon>Clostridia</taxon>
        <taxon>Lachnospirales</taxon>
        <taxon>Lachnospiraceae</taxon>
        <taxon>Candidatus Copromonas (nom. illeg.)</taxon>
    </lineage>
</organism>
<dbReference type="GO" id="GO:0003677">
    <property type="term" value="F:DNA binding"/>
    <property type="evidence" value="ECO:0007669"/>
    <property type="project" value="UniProtKB-KW"/>
</dbReference>
<dbReference type="PANTHER" id="PTHR30349:SF41">
    <property type="entry name" value="INTEGRASE_RECOMBINASE PROTEIN MJ0367-RELATED"/>
    <property type="match status" value="1"/>
</dbReference>
<dbReference type="Pfam" id="PF00589">
    <property type="entry name" value="Phage_integrase"/>
    <property type="match status" value="1"/>
</dbReference>
<name>A0A9D1D6E1_9FIRM</name>
<feature type="compositionally biased region" description="Basic and acidic residues" evidence="4">
    <location>
        <begin position="391"/>
        <end position="406"/>
    </location>
</feature>
<dbReference type="InterPro" id="IPR050090">
    <property type="entry name" value="Tyrosine_recombinase_XerCD"/>
</dbReference>
<evidence type="ECO:0000313" key="6">
    <source>
        <dbReference type="EMBL" id="HIR05534.1"/>
    </source>
</evidence>
<proteinExistence type="inferred from homology"/>
<reference evidence="6" key="1">
    <citation type="submission" date="2020-10" db="EMBL/GenBank/DDBJ databases">
        <authorList>
            <person name="Gilroy R."/>
        </authorList>
    </citation>
    <scope>NUCLEOTIDE SEQUENCE</scope>
    <source>
        <strain evidence="6">CHK180-2868</strain>
    </source>
</reference>
<dbReference type="InterPro" id="IPR002104">
    <property type="entry name" value="Integrase_catalytic"/>
</dbReference>
<evidence type="ECO:0000256" key="4">
    <source>
        <dbReference type="SAM" id="MobiDB-lite"/>
    </source>
</evidence>
<dbReference type="Gene3D" id="1.10.443.10">
    <property type="entry name" value="Intergrase catalytic core"/>
    <property type="match status" value="1"/>
</dbReference>
<sequence length="539" mass="62699">MAYAEVLRDLKWGYTHVHNLFLNEGEIAELTRRDIEEVKEKIALNWYGEAYTKGKDKEPVLYNIFDVVARERLLDKAERTALDLYISMGCHYKRRMAQKKRDYTFTKRKDGLLMTQVKLRNRRASVYGKNEEEVRFKAQKLEFEDQQEAFLEKIAKLTPLGLKDMEHELDSLAKDNREPGEGKENARRTTVPTHSEMFLIWVKFSRKEEAQKAQTLERYKTAYTRYIEGTVLAKTPLDQITNVLIRNTVEDIFNKYTLSNSEFGLMKRVLTVPIKHVLSLDEGEEYYDIPINVNMDRLSRRLHRFSKKVVTVKKDERTFSKNEIIEHCRIIDEHIVGKGKFKARYLLIKLNYQLGLRIGELSALRVQDIDFDNWVLYVNHGDTSSQDVDENEKPTGRRNYKLDDPKTPTSKRPIPLSEKAKAIIKEIMDFRERQGFSNLEKEGCSNDRLAYGGRELKGYKGIMSKAYIEVAGWLGYTTKEYHCHLAARKTFISRTVEAGGDEPAVASMAGHKDVAVTRKTYERSSKDMEAKRQIIDSCL</sequence>